<evidence type="ECO:0000313" key="2">
    <source>
        <dbReference type="EMBL" id="KIL35580.1"/>
    </source>
</evidence>
<dbReference type="EMBL" id="JXAK01000123">
    <property type="protein sequence ID" value="KIL35580.1"/>
    <property type="molecule type" value="Genomic_DNA"/>
</dbReference>
<keyword evidence="1" id="KW-0175">Coiled coil</keyword>
<dbReference type="Proteomes" id="UP000031967">
    <property type="component" value="Unassembled WGS sequence"/>
</dbReference>
<evidence type="ECO:0000313" key="3">
    <source>
        <dbReference type="Proteomes" id="UP000031967"/>
    </source>
</evidence>
<evidence type="ECO:0000256" key="1">
    <source>
        <dbReference type="SAM" id="Coils"/>
    </source>
</evidence>
<keyword evidence="3" id="KW-1185">Reference proteome</keyword>
<dbReference type="RefSeq" id="WP_041052730.1">
    <property type="nucleotide sequence ID" value="NZ_JXAK01000123.1"/>
</dbReference>
<sequence length="80" mass="9442">MAETSDREKLSAILKAVETTNANVDAFAEELTQFRKEMNEFRRETTNSFNKVDRRLRFLETDYEQLNERVDKLELSGKSH</sequence>
<proteinExistence type="predicted"/>
<name>A0ABR5A3G7_9BACL</name>
<feature type="coiled-coil region" evidence="1">
    <location>
        <begin position="17"/>
        <end position="76"/>
    </location>
</feature>
<comment type="caution">
    <text evidence="2">The sequence shown here is derived from an EMBL/GenBank/DDBJ whole genome shotgun (WGS) entry which is preliminary data.</text>
</comment>
<dbReference type="Gene3D" id="1.20.58.130">
    <property type="match status" value="1"/>
</dbReference>
<accession>A0ABR5A3G7</accession>
<organism evidence="2 3">
    <name type="scientific">Gordoniibacillus kamchatkensis</name>
    <dbReference type="NCBI Taxonomy" id="1590651"/>
    <lineage>
        <taxon>Bacteria</taxon>
        <taxon>Bacillati</taxon>
        <taxon>Bacillota</taxon>
        <taxon>Bacilli</taxon>
        <taxon>Bacillales</taxon>
        <taxon>Paenibacillaceae</taxon>
        <taxon>Gordoniibacillus</taxon>
    </lineage>
</organism>
<protein>
    <submittedName>
        <fullName evidence="2">Uncharacterized protein</fullName>
    </submittedName>
</protein>
<gene>
    <name evidence="2" type="ORF">SD70_32125</name>
</gene>
<reference evidence="2 3" key="1">
    <citation type="submission" date="2014-12" db="EMBL/GenBank/DDBJ databases">
        <title>Draft genome sequence of Paenibacillus kamchatkensis strain B-2647.</title>
        <authorList>
            <person name="Karlyshev A.V."/>
            <person name="Kudryashova E.B."/>
        </authorList>
    </citation>
    <scope>NUCLEOTIDE SEQUENCE [LARGE SCALE GENOMIC DNA]</scope>
    <source>
        <strain evidence="2 3">VKM B-2647</strain>
    </source>
</reference>